<proteinExistence type="predicted"/>
<accession>A0AAD6ZUM3</accession>
<reference evidence="2" key="1">
    <citation type="submission" date="2023-03" db="EMBL/GenBank/DDBJ databases">
        <title>Massive genome expansion in bonnet fungi (Mycena s.s.) driven by repeated elements and novel gene families across ecological guilds.</title>
        <authorList>
            <consortium name="Lawrence Berkeley National Laboratory"/>
            <person name="Harder C.B."/>
            <person name="Miyauchi S."/>
            <person name="Viragh M."/>
            <person name="Kuo A."/>
            <person name="Thoen E."/>
            <person name="Andreopoulos B."/>
            <person name="Lu D."/>
            <person name="Skrede I."/>
            <person name="Drula E."/>
            <person name="Henrissat B."/>
            <person name="Morin E."/>
            <person name="Kohler A."/>
            <person name="Barry K."/>
            <person name="LaButti K."/>
            <person name="Morin E."/>
            <person name="Salamov A."/>
            <person name="Lipzen A."/>
            <person name="Mereny Z."/>
            <person name="Hegedus B."/>
            <person name="Baldrian P."/>
            <person name="Stursova M."/>
            <person name="Weitz H."/>
            <person name="Taylor A."/>
            <person name="Grigoriev I.V."/>
            <person name="Nagy L.G."/>
            <person name="Martin F."/>
            <person name="Kauserud H."/>
        </authorList>
    </citation>
    <scope>NUCLEOTIDE SEQUENCE</scope>
    <source>
        <strain evidence="2">CBHHK002</strain>
    </source>
</reference>
<dbReference type="SUPFAM" id="SSF56112">
    <property type="entry name" value="Protein kinase-like (PK-like)"/>
    <property type="match status" value="1"/>
</dbReference>
<name>A0AAD6ZUM3_9AGAR</name>
<gene>
    <name evidence="2" type="ORF">DFH08DRAFT_1013312</name>
</gene>
<organism evidence="2 3">
    <name type="scientific">Mycena albidolilacea</name>
    <dbReference type="NCBI Taxonomy" id="1033008"/>
    <lineage>
        <taxon>Eukaryota</taxon>
        <taxon>Fungi</taxon>
        <taxon>Dikarya</taxon>
        <taxon>Basidiomycota</taxon>
        <taxon>Agaricomycotina</taxon>
        <taxon>Agaricomycetes</taxon>
        <taxon>Agaricomycetidae</taxon>
        <taxon>Agaricales</taxon>
        <taxon>Marasmiineae</taxon>
        <taxon>Mycenaceae</taxon>
        <taxon>Mycena</taxon>
    </lineage>
</organism>
<evidence type="ECO:0000313" key="2">
    <source>
        <dbReference type="EMBL" id="KAJ7339825.1"/>
    </source>
</evidence>
<dbReference type="EMBL" id="JARIHO010000027">
    <property type="protein sequence ID" value="KAJ7339825.1"/>
    <property type="molecule type" value="Genomic_DNA"/>
</dbReference>
<dbReference type="AlphaFoldDB" id="A0AAD6ZUM3"/>
<dbReference type="Gene3D" id="1.10.510.10">
    <property type="entry name" value="Transferase(Phosphotransferase) domain 1"/>
    <property type="match status" value="1"/>
</dbReference>
<dbReference type="Proteomes" id="UP001218218">
    <property type="component" value="Unassembled WGS sequence"/>
</dbReference>
<dbReference type="InterPro" id="IPR011009">
    <property type="entry name" value="Kinase-like_dom_sf"/>
</dbReference>
<comment type="caution">
    <text evidence="2">The sequence shown here is derived from an EMBL/GenBank/DDBJ whole genome shotgun (WGS) entry which is preliminary data.</text>
</comment>
<evidence type="ECO:0000256" key="1">
    <source>
        <dbReference type="SAM" id="MobiDB-lite"/>
    </source>
</evidence>
<keyword evidence="3" id="KW-1185">Reference proteome</keyword>
<feature type="compositionally biased region" description="Pro residues" evidence="1">
    <location>
        <begin position="52"/>
        <end position="65"/>
    </location>
</feature>
<feature type="region of interest" description="Disordered" evidence="1">
    <location>
        <begin position="47"/>
        <end position="66"/>
    </location>
</feature>
<sequence>MLHAAALHAIVPERIQKNAARYARRLPQDPASDPPTRRRGTCARLKHGPTIAPQPPSFIPPPRSPSSPLARSPGLLLSLAPLVFFLLYSRLGRADLDGDGSRMSALYSIRLPVNTYRVVSYTSNESATAACSKKKIIEGVLRDSASELVWTQKLLDFRVCYLGQRERRRSTREAVSRTYESVDAENGRFCTSAASVQFETPLATSLYLCLGRKELDWKMFKYDGAAQMSPSACRGRDFRRSELVWCILLTGPAQARPHHPEFNSSRSCTRNSFEKLSSDASCGIRTYFLVRCRLSSVSPGRKTGTLWNFWRPKTKKSAERLSLKNILGTPSQRACIAEFGLSRIAKSTIVHFSQATSSMQAGTARYQALELFQVSDSLQIVTEKVPFHGKRNDMAVMFVVPEGQCPPQPAWWMDTRELDSLWWMMEK</sequence>
<protein>
    <submittedName>
        <fullName evidence="2">Uncharacterized protein</fullName>
    </submittedName>
</protein>
<evidence type="ECO:0000313" key="3">
    <source>
        <dbReference type="Proteomes" id="UP001218218"/>
    </source>
</evidence>